<dbReference type="Proteomes" id="UP000261023">
    <property type="component" value="Unassembled WGS sequence"/>
</dbReference>
<dbReference type="AlphaFoldDB" id="A0A3E3DQG3"/>
<protein>
    <submittedName>
        <fullName evidence="2">Uncharacterized protein</fullName>
    </submittedName>
</protein>
<organism evidence="2 3">
    <name type="scientific">Hungatella hathewayi</name>
    <dbReference type="NCBI Taxonomy" id="154046"/>
    <lineage>
        <taxon>Bacteria</taxon>
        <taxon>Bacillati</taxon>
        <taxon>Bacillota</taxon>
        <taxon>Clostridia</taxon>
        <taxon>Lachnospirales</taxon>
        <taxon>Lachnospiraceae</taxon>
        <taxon>Hungatella</taxon>
    </lineage>
</organism>
<dbReference type="EMBL" id="QTJW01000005">
    <property type="protein sequence ID" value="RGD70938.1"/>
    <property type="molecule type" value="Genomic_DNA"/>
</dbReference>
<name>A0A3E3DQG3_9FIRM</name>
<proteinExistence type="predicted"/>
<reference evidence="2 3" key="1">
    <citation type="submission" date="2018-08" db="EMBL/GenBank/DDBJ databases">
        <title>A genome reference for cultivated species of the human gut microbiota.</title>
        <authorList>
            <person name="Zou Y."/>
            <person name="Xue W."/>
            <person name="Luo G."/>
        </authorList>
    </citation>
    <scope>NUCLEOTIDE SEQUENCE [LARGE SCALE GENOMIC DNA]</scope>
    <source>
        <strain evidence="2 3">AF19-13AC</strain>
    </source>
</reference>
<feature type="region of interest" description="Disordered" evidence="1">
    <location>
        <begin position="55"/>
        <end position="75"/>
    </location>
</feature>
<comment type="caution">
    <text evidence="2">The sequence shown here is derived from an EMBL/GenBank/DDBJ whole genome shotgun (WGS) entry which is preliminary data.</text>
</comment>
<evidence type="ECO:0000313" key="2">
    <source>
        <dbReference type="EMBL" id="RGD70938.1"/>
    </source>
</evidence>
<gene>
    <name evidence="2" type="ORF">DWX31_08455</name>
</gene>
<sequence length="75" mass="7911">MLSGSAAGTGRRDWRFLPRVAVSWSGEDVEQGVREGAQHLNERGHGGELIRSSAEFARSPCGTSSPGLETAPEGT</sequence>
<accession>A0A3E3DQG3</accession>
<evidence type="ECO:0000313" key="3">
    <source>
        <dbReference type="Proteomes" id="UP000261023"/>
    </source>
</evidence>
<evidence type="ECO:0000256" key="1">
    <source>
        <dbReference type="SAM" id="MobiDB-lite"/>
    </source>
</evidence>